<dbReference type="EMBL" id="HBGH01015103">
    <property type="protein sequence ID" value="CAD9236332.1"/>
    <property type="molecule type" value="Transcribed_RNA"/>
</dbReference>
<gene>
    <name evidence="3" type="ORF">CCAE0312_LOCUS8426</name>
</gene>
<keyword evidence="2" id="KW-0472">Membrane</keyword>
<proteinExistence type="predicted"/>
<evidence type="ECO:0000256" key="1">
    <source>
        <dbReference type="SAM" id="MobiDB-lite"/>
    </source>
</evidence>
<organism evidence="3">
    <name type="scientific">Compsopogon caeruleus</name>
    <dbReference type="NCBI Taxonomy" id="31354"/>
    <lineage>
        <taxon>Eukaryota</taxon>
        <taxon>Rhodophyta</taxon>
        <taxon>Compsopogonophyceae</taxon>
        <taxon>Compsopogonales</taxon>
        <taxon>Compsopogonaceae</taxon>
        <taxon>Compsopogon</taxon>
    </lineage>
</organism>
<reference evidence="3" key="1">
    <citation type="submission" date="2021-01" db="EMBL/GenBank/DDBJ databases">
        <authorList>
            <person name="Corre E."/>
            <person name="Pelletier E."/>
            <person name="Niang G."/>
            <person name="Scheremetjew M."/>
            <person name="Finn R."/>
            <person name="Kale V."/>
            <person name="Holt S."/>
            <person name="Cochrane G."/>
            <person name="Meng A."/>
            <person name="Brown T."/>
            <person name="Cohen L."/>
        </authorList>
    </citation>
    <scope>NUCLEOTIDE SEQUENCE</scope>
    <source>
        <strain evidence="3">SAG 36.94</strain>
    </source>
</reference>
<keyword evidence="2" id="KW-0812">Transmembrane</keyword>
<keyword evidence="2" id="KW-1133">Transmembrane helix</keyword>
<accession>A0A7S1XGT3</accession>
<feature type="transmembrane region" description="Helical" evidence="2">
    <location>
        <begin position="27"/>
        <end position="46"/>
    </location>
</feature>
<sequence>MKVEIGKGGSGSRSSVWRTAAPLSVEAGLGLAAFGAFACLVARAIVGRRDQSSSSPSTVGSGAGLQSRSAVSGRRREAVMTNCDALIGPVRRRQAPVVNRMQFVSVGGSDFSAALMWSDMTSSQS</sequence>
<dbReference type="AlphaFoldDB" id="A0A7S1XGT3"/>
<name>A0A7S1XGT3_9RHOD</name>
<evidence type="ECO:0000313" key="3">
    <source>
        <dbReference type="EMBL" id="CAD9236332.1"/>
    </source>
</evidence>
<feature type="region of interest" description="Disordered" evidence="1">
    <location>
        <begin position="48"/>
        <end position="76"/>
    </location>
</feature>
<protein>
    <submittedName>
        <fullName evidence="3">Uncharacterized protein</fullName>
    </submittedName>
</protein>
<evidence type="ECO:0000256" key="2">
    <source>
        <dbReference type="SAM" id="Phobius"/>
    </source>
</evidence>